<evidence type="ECO:0000256" key="1">
    <source>
        <dbReference type="ARBA" id="ARBA00000971"/>
    </source>
</evidence>
<keyword evidence="10" id="KW-1185">Reference proteome</keyword>
<dbReference type="EMBL" id="JAMQJZ010000024">
    <property type="protein sequence ID" value="MDC3422638.1"/>
    <property type="molecule type" value="Genomic_DNA"/>
</dbReference>
<evidence type="ECO:0000256" key="3">
    <source>
        <dbReference type="ARBA" id="ARBA00022729"/>
    </source>
</evidence>
<evidence type="ECO:0000313" key="9">
    <source>
        <dbReference type="EMBL" id="MDC3422638.1"/>
    </source>
</evidence>
<dbReference type="PROSITE" id="PS51257">
    <property type="entry name" value="PROKAR_LIPOPROTEIN"/>
    <property type="match status" value="1"/>
</dbReference>
<dbReference type="Pfam" id="PF13624">
    <property type="entry name" value="SurA_N_3"/>
    <property type="match status" value="1"/>
</dbReference>
<name>A0A9X3WPS5_9BACI</name>
<feature type="signal peptide" evidence="8">
    <location>
        <begin position="1"/>
        <end position="22"/>
    </location>
</feature>
<comment type="catalytic activity">
    <reaction evidence="1">
        <text>[protein]-peptidylproline (omega=180) = [protein]-peptidylproline (omega=0)</text>
        <dbReference type="Rhea" id="RHEA:16237"/>
        <dbReference type="Rhea" id="RHEA-COMP:10747"/>
        <dbReference type="Rhea" id="RHEA-COMP:10748"/>
        <dbReference type="ChEBI" id="CHEBI:83833"/>
        <dbReference type="ChEBI" id="CHEBI:83834"/>
        <dbReference type="EC" id="5.2.1.8"/>
    </reaction>
</comment>
<keyword evidence="3 8" id="KW-0732">Signal</keyword>
<dbReference type="EC" id="5.2.1.8" evidence="2"/>
<evidence type="ECO:0000313" key="10">
    <source>
        <dbReference type="Proteomes" id="UP001145072"/>
    </source>
</evidence>
<evidence type="ECO:0000256" key="6">
    <source>
        <dbReference type="SAM" id="Coils"/>
    </source>
</evidence>
<reference evidence="9" key="1">
    <citation type="submission" date="2022-06" db="EMBL/GenBank/DDBJ databases">
        <title>Aquibacillus sp. a new bacterium isolated from soil saline samples.</title>
        <authorList>
            <person name="Galisteo C."/>
            <person name="De La Haba R."/>
            <person name="Sanchez-Porro C."/>
            <person name="Ventosa A."/>
        </authorList>
    </citation>
    <scope>NUCLEOTIDE SEQUENCE</scope>
    <source>
        <strain evidence="9">JCM 12387</strain>
    </source>
</reference>
<feature type="chain" id="PRO_5040773909" description="peptidylprolyl isomerase" evidence="8">
    <location>
        <begin position="23"/>
        <end position="263"/>
    </location>
</feature>
<evidence type="ECO:0000256" key="4">
    <source>
        <dbReference type="ARBA" id="ARBA00023110"/>
    </source>
</evidence>
<proteinExistence type="predicted"/>
<dbReference type="PANTHER" id="PTHR47245">
    <property type="entry name" value="PEPTIDYLPROLYL ISOMERASE"/>
    <property type="match status" value="1"/>
</dbReference>
<dbReference type="SUPFAM" id="SSF109998">
    <property type="entry name" value="Triger factor/SurA peptide-binding domain-like"/>
    <property type="match status" value="1"/>
</dbReference>
<evidence type="ECO:0000256" key="7">
    <source>
        <dbReference type="SAM" id="MobiDB-lite"/>
    </source>
</evidence>
<evidence type="ECO:0000256" key="2">
    <source>
        <dbReference type="ARBA" id="ARBA00013194"/>
    </source>
</evidence>
<keyword evidence="4" id="KW-0697">Rotamase</keyword>
<protein>
    <recommendedName>
        <fullName evidence="2">peptidylprolyl isomerase</fullName>
        <ecNumber evidence="2">5.2.1.8</ecNumber>
    </recommendedName>
</protein>
<keyword evidence="5" id="KW-0413">Isomerase</keyword>
<dbReference type="GO" id="GO:0003755">
    <property type="term" value="F:peptidyl-prolyl cis-trans isomerase activity"/>
    <property type="evidence" value="ECO:0007669"/>
    <property type="project" value="UniProtKB-KW"/>
</dbReference>
<dbReference type="InterPro" id="IPR027304">
    <property type="entry name" value="Trigger_fact/SurA_dom_sf"/>
</dbReference>
<dbReference type="PANTHER" id="PTHR47245:SF1">
    <property type="entry name" value="FOLDASE PROTEIN PRSA"/>
    <property type="match status" value="1"/>
</dbReference>
<feature type="region of interest" description="Disordered" evidence="7">
    <location>
        <begin position="23"/>
        <end position="64"/>
    </location>
</feature>
<sequence>MNKKWLVSLSLAGMITFTVACSDDTENTENNDDQTETQETANEETVNEEENYTSRQPEMGSPNLKNIPDVIAEVNGVEILKEDFEPLYLSQFQQTARQYLASGLHFDHDEYENKIAESVIGQELLVQEVNKSNVAVSEEKVNEKIEELAAQNGLETKEEFLDALELQGMEEAEVMSKVEMQVKLDEFVAAESGGFEVTEEELQEFYDQLVAQREEAGGETTEVPAFDEIRDNLEQEIINRKEAETTQELMKKLREKADVTINL</sequence>
<dbReference type="Proteomes" id="UP001145072">
    <property type="component" value="Unassembled WGS sequence"/>
</dbReference>
<dbReference type="AlphaFoldDB" id="A0A9X3WPS5"/>
<feature type="coiled-coil region" evidence="6">
    <location>
        <begin position="195"/>
        <end position="246"/>
    </location>
</feature>
<comment type="caution">
    <text evidence="9">The sequence shown here is derived from an EMBL/GenBank/DDBJ whole genome shotgun (WGS) entry which is preliminary data.</text>
</comment>
<dbReference type="Gene3D" id="1.10.4030.10">
    <property type="entry name" value="Porin chaperone SurA, peptide-binding domain"/>
    <property type="match status" value="1"/>
</dbReference>
<keyword evidence="6" id="KW-0175">Coiled coil</keyword>
<gene>
    <name evidence="9" type="ORF">NC661_19990</name>
</gene>
<evidence type="ECO:0000256" key="5">
    <source>
        <dbReference type="ARBA" id="ARBA00023235"/>
    </source>
</evidence>
<accession>A0A9X3WPS5</accession>
<feature type="compositionally biased region" description="Acidic residues" evidence="7">
    <location>
        <begin position="23"/>
        <end position="51"/>
    </location>
</feature>
<evidence type="ECO:0000256" key="8">
    <source>
        <dbReference type="SAM" id="SignalP"/>
    </source>
</evidence>
<dbReference type="InterPro" id="IPR050245">
    <property type="entry name" value="PrsA_foldase"/>
</dbReference>
<dbReference type="RefSeq" id="WP_259870090.1">
    <property type="nucleotide sequence ID" value="NZ_JAMQJZ010000024.1"/>
</dbReference>
<organism evidence="9 10">
    <name type="scientific">Aquibacillus koreensis</name>
    <dbReference type="NCBI Taxonomy" id="279446"/>
    <lineage>
        <taxon>Bacteria</taxon>
        <taxon>Bacillati</taxon>
        <taxon>Bacillota</taxon>
        <taxon>Bacilli</taxon>
        <taxon>Bacillales</taxon>
        <taxon>Bacillaceae</taxon>
        <taxon>Aquibacillus</taxon>
    </lineage>
</organism>